<organism evidence="2 4">
    <name type="scientific">Paenibacillus urinalis</name>
    <dbReference type="NCBI Taxonomy" id="521520"/>
    <lineage>
        <taxon>Bacteria</taxon>
        <taxon>Bacillati</taxon>
        <taxon>Bacillota</taxon>
        <taxon>Bacilli</taxon>
        <taxon>Bacillales</taxon>
        <taxon>Paenibacillaceae</taxon>
        <taxon>Paenibacillus</taxon>
    </lineage>
</organism>
<evidence type="ECO:0000313" key="4">
    <source>
        <dbReference type="Proteomes" id="UP001220962"/>
    </source>
</evidence>
<evidence type="ECO:0000313" key="5">
    <source>
        <dbReference type="Proteomes" id="UP001221519"/>
    </source>
</evidence>
<reference evidence="2 5" key="1">
    <citation type="submission" date="2023-02" db="EMBL/GenBank/DDBJ databases">
        <title>Pathogen: clinical or host-associated sample.</title>
        <authorList>
            <person name="Hergert J."/>
            <person name="Casey R."/>
            <person name="Wagner J."/>
            <person name="Young E.L."/>
            <person name="Oakeson K.F."/>
        </authorList>
    </citation>
    <scope>NUCLEOTIDE SEQUENCE</scope>
    <source>
        <strain evidence="3 5">2022CK-00829</strain>
        <strain evidence="2">2022CK-00830</strain>
    </source>
</reference>
<keyword evidence="1" id="KW-0472">Membrane</keyword>
<dbReference type="Proteomes" id="UP001220962">
    <property type="component" value="Chromosome"/>
</dbReference>
<keyword evidence="1" id="KW-0812">Transmembrane</keyword>
<evidence type="ECO:0000313" key="2">
    <source>
        <dbReference type="EMBL" id="WDH83958.1"/>
    </source>
</evidence>
<dbReference type="Proteomes" id="UP001221519">
    <property type="component" value="Chromosome"/>
</dbReference>
<sequence>MNETDDWLSNEEVQSCKRRISARTLIIAFLFSVLILGTAIYFLLDLGSDVASGMCGNLEIRREGQPDDGAYDIVLFKRDCGATTDYSYQLSVIKKNSTLENTTANIFISDHEFSASWANKNTIEISGISNEVHKKERNYKGINIHYN</sequence>
<name>A0AAX3N272_9BACL</name>
<accession>A0AAX3N272</accession>
<gene>
    <name evidence="2" type="ORF">PUW23_07010</name>
    <name evidence="3" type="ORF">PUW25_06535</name>
</gene>
<evidence type="ECO:0000256" key="1">
    <source>
        <dbReference type="SAM" id="Phobius"/>
    </source>
</evidence>
<dbReference type="RefSeq" id="WP_047912043.1">
    <property type="nucleotide sequence ID" value="NZ_CP118101.1"/>
</dbReference>
<feature type="transmembrane region" description="Helical" evidence="1">
    <location>
        <begin position="20"/>
        <end position="44"/>
    </location>
</feature>
<dbReference type="EMBL" id="CP118108">
    <property type="protein sequence ID" value="WDI03610.1"/>
    <property type="molecule type" value="Genomic_DNA"/>
</dbReference>
<dbReference type="AlphaFoldDB" id="A0AAX3N272"/>
<protein>
    <submittedName>
        <fullName evidence="2">DUF5412 family protein</fullName>
    </submittedName>
</protein>
<keyword evidence="1" id="KW-1133">Transmembrane helix</keyword>
<evidence type="ECO:0000313" key="3">
    <source>
        <dbReference type="EMBL" id="WDI03610.1"/>
    </source>
</evidence>
<proteinExistence type="predicted"/>
<keyword evidence="5" id="KW-1185">Reference proteome</keyword>
<dbReference type="EMBL" id="CP118101">
    <property type="protein sequence ID" value="WDH83958.1"/>
    <property type="molecule type" value="Genomic_DNA"/>
</dbReference>